<organism evidence="2 3">
    <name type="scientific">Quillaja saponaria</name>
    <name type="common">Soap bark tree</name>
    <dbReference type="NCBI Taxonomy" id="32244"/>
    <lineage>
        <taxon>Eukaryota</taxon>
        <taxon>Viridiplantae</taxon>
        <taxon>Streptophyta</taxon>
        <taxon>Embryophyta</taxon>
        <taxon>Tracheophyta</taxon>
        <taxon>Spermatophyta</taxon>
        <taxon>Magnoliopsida</taxon>
        <taxon>eudicotyledons</taxon>
        <taxon>Gunneridae</taxon>
        <taxon>Pentapetalae</taxon>
        <taxon>rosids</taxon>
        <taxon>fabids</taxon>
        <taxon>Fabales</taxon>
        <taxon>Quillajaceae</taxon>
        <taxon>Quillaja</taxon>
    </lineage>
</organism>
<keyword evidence="1" id="KW-1133">Transmembrane helix</keyword>
<dbReference type="Proteomes" id="UP001163823">
    <property type="component" value="Chromosome 4"/>
</dbReference>
<keyword evidence="3" id="KW-1185">Reference proteome</keyword>
<sequence>MCLSVAGTCDSVCFVVFAAMWLSQIPLFLNLLRGASSIGLNLASVVCKSRCWKLELNNQNPPIMKLLLLM</sequence>
<dbReference type="EMBL" id="JARAOO010000004">
    <property type="protein sequence ID" value="KAJ7973186.1"/>
    <property type="molecule type" value="Genomic_DNA"/>
</dbReference>
<evidence type="ECO:0000256" key="1">
    <source>
        <dbReference type="SAM" id="Phobius"/>
    </source>
</evidence>
<keyword evidence="1" id="KW-0812">Transmembrane</keyword>
<dbReference type="KEGG" id="qsa:O6P43_010962"/>
<reference evidence="2" key="1">
    <citation type="journal article" date="2023" name="Science">
        <title>Elucidation of the pathway for biosynthesis of saponin adjuvants from the soapbark tree.</title>
        <authorList>
            <person name="Reed J."/>
            <person name="Orme A."/>
            <person name="El-Demerdash A."/>
            <person name="Owen C."/>
            <person name="Martin L.B.B."/>
            <person name="Misra R.C."/>
            <person name="Kikuchi S."/>
            <person name="Rejzek M."/>
            <person name="Martin A.C."/>
            <person name="Harkess A."/>
            <person name="Leebens-Mack J."/>
            <person name="Louveau T."/>
            <person name="Stephenson M.J."/>
            <person name="Osbourn A."/>
        </authorList>
    </citation>
    <scope>NUCLEOTIDE SEQUENCE</scope>
    <source>
        <strain evidence="2">S10</strain>
    </source>
</reference>
<comment type="caution">
    <text evidence="2">The sequence shown here is derived from an EMBL/GenBank/DDBJ whole genome shotgun (WGS) entry which is preliminary data.</text>
</comment>
<proteinExistence type="predicted"/>
<accession>A0AAD7Q228</accession>
<name>A0AAD7Q228_QUISA</name>
<protein>
    <submittedName>
        <fullName evidence="2">Uncharacterized protein</fullName>
    </submittedName>
</protein>
<feature type="transmembrane region" description="Helical" evidence="1">
    <location>
        <begin position="12"/>
        <end position="32"/>
    </location>
</feature>
<evidence type="ECO:0000313" key="2">
    <source>
        <dbReference type="EMBL" id="KAJ7973186.1"/>
    </source>
</evidence>
<keyword evidence="1" id="KW-0472">Membrane</keyword>
<dbReference type="AlphaFoldDB" id="A0AAD7Q228"/>
<gene>
    <name evidence="2" type="ORF">O6P43_010962</name>
</gene>
<evidence type="ECO:0000313" key="3">
    <source>
        <dbReference type="Proteomes" id="UP001163823"/>
    </source>
</evidence>